<evidence type="ECO:0000313" key="10">
    <source>
        <dbReference type="Proteomes" id="UP000826271"/>
    </source>
</evidence>
<evidence type="ECO:0000256" key="5">
    <source>
        <dbReference type="RuleBase" id="RU000383"/>
    </source>
</evidence>
<proteinExistence type="inferred from homology"/>
<dbReference type="Pfam" id="PF00134">
    <property type="entry name" value="Cyclin_N"/>
    <property type="match status" value="1"/>
</dbReference>
<dbReference type="SUPFAM" id="SSF47954">
    <property type="entry name" value="Cyclin-like"/>
    <property type="match status" value="2"/>
</dbReference>
<keyword evidence="2" id="KW-0132">Cell division</keyword>
<dbReference type="EMBL" id="WHWC01000003">
    <property type="protein sequence ID" value="KAG8386661.1"/>
    <property type="molecule type" value="Genomic_DNA"/>
</dbReference>
<dbReference type="FunFam" id="1.10.472.10:FF:000091">
    <property type="entry name" value="putative cyclin-B3-1 isoform X3"/>
    <property type="match status" value="1"/>
</dbReference>
<reference evidence="9" key="1">
    <citation type="submission" date="2019-10" db="EMBL/GenBank/DDBJ databases">
        <authorList>
            <person name="Zhang R."/>
            <person name="Pan Y."/>
            <person name="Wang J."/>
            <person name="Ma R."/>
            <person name="Yu S."/>
        </authorList>
    </citation>
    <scope>NUCLEOTIDE SEQUENCE</scope>
    <source>
        <strain evidence="9">LA-IB0</strain>
        <tissue evidence="9">Leaf</tissue>
    </source>
</reference>
<dbReference type="InterPro" id="IPR013763">
    <property type="entry name" value="Cyclin-like_dom"/>
</dbReference>
<evidence type="ECO:0000256" key="3">
    <source>
        <dbReference type="ARBA" id="ARBA00023127"/>
    </source>
</evidence>
<comment type="similarity">
    <text evidence="1">Belongs to the cyclin family. Cyclin AB subfamily.</text>
</comment>
<evidence type="ECO:0000259" key="8">
    <source>
        <dbReference type="SMART" id="SM01332"/>
    </source>
</evidence>
<evidence type="ECO:0000313" key="9">
    <source>
        <dbReference type="EMBL" id="KAG8386661.1"/>
    </source>
</evidence>
<dbReference type="AlphaFoldDB" id="A0AAV6XUJ3"/>
<comment type="caution">
    <text evidence="9">The sequence shown here is derived from an EMBL/GenBank/DDBJ whole genome shotgun (WGS) entry which is preliminary data.</text>
</comment>
<name>A0AAV6XUJ3_9LAMI</name>
<dbReference type="InterPro" id="IPR004367">
    <property type="entry name" value="Cyclin_C-dom"/>
</dbReference>
<evidence type="ECO:0000256" key="2">
    <source>
        <dbReference type="ARBA" id="ARBA00022618"/>
    </source>
</evidence>
<dbReference type="InterPro" id="IPR048258">
    <property type="entry name" value="Cyclins_cyclin-box"/>
</dbReference>
<feature type="domain" description="Cyclin-like" evidence="7">
    <location>
        <begin position="503"/>
        <end position="587"/>
    </location>
</feature>
<dbReference type="SMART" id="SM01332">
    <property type="entry name" value="Cyclin_C"/>
    <property type="match status" value="1"/>
</dbReference>
<dbReference type="Pfam" id="PF02984">
    <property type="entry name" value="Cyclin_C"/>
    <property type="match status" value="1"/>
</dbReference>
<dbReference type="Gene3D" id="1.10.472.10">
    <property type="entry name" value="Cyclin-like"/>
    <property type="match status" value="2"/>
</dbReference>
<evidence type="ECO:0000259" key="7">
    <source>
        <dbReference type="SMART" id="SM00385"/>
    </source>
</evidence>
<feature type="region of interest" description="Disordered" evidence="6">
    <location>
        <begin position="111"/>
        <end position="149"/>
    </location>
</feature>
<gene>
    <name evidence="9" type="ORF">BUALT_Bualt03G0171800</name>
</gene>
<organism evidence="9 10">
    <name type="scientific">Buddleja alternifolia</name>
    <dbReference type="NCBI Taxonomy" id="168488"/>
    <lineage>
        <taxon>Eukaryota</taxon>
        <taxon>Viridiplantae</taxon>
        <taxon>Streptophyta</taxon>
        <taxon>Embryophyta</taxon>
        <taxon>Tracheophyta</taxon>
        <taxon>Spermatophyta</taxon>
        <taxon>Magnoliopsida</taxon>
        <taxon>eudicotyledons</taxon>
        <taxon>Gunneridae</taxon>
        <taxon>Pentapetalae</taxon>
        <taxon>asterids</taxon>
        <taxon>lamiids</taxon>
        <taxon>Lamiales</taxon>
        <taxon>Scrophulariaceae</taxon>
        <taxon>Buddlejeae</taxon>
        <taxon>Buddleja</taxon>
    </lineage>
</organism>
<sequence>MVAGKGRLNPLTDRVTRDQTMGQVTNFKIYAEVEKVKVHDTQNNGTKGKIVPFDGDCYLSNANDSKSGIKNMEKNKGKQHESEPIAVNLNVRRKVLADIGNVKGRFSRLRQGKSSEFGKGKRERVPQSHRDAVDLGNTEASSSDKPSKGRERLELILAAEENQTLKTKPNNENIKATSDEPRTKFQGCNSVAATATSRKSVRMPLHLTRFQATHFINENIKATSDEPRTKFQGLLKQVSQVETGVTTKESSEKSEKFRGKHGFPGKLLSLSHSSQQLLAESYNREHDATNLFLLSVKPSSRRSILPKPSNLSSRPWGNRVSDGFVVMASGAQVKVDTGILSRKSVKPTVKTTIATLNTERNSKSNQNLATTKKLRSSPADLSKKKQEKVSSLSKDIPSVFSHEEPAPEKNVSGDNTSDIISRRKSDRRSSYTCSLISRPKLLKDSKVETLPNIYDDRNHLEVSDYVDDIYQYYWVMEAQNPLMKNYMEIQNEITPQMRGILINWLIEVHLKFELMEETLFLTVTLLDRYLSLECIKKNEMQLVGLTALLLASKYEDFWHPRVNDLIGISAESYSRDQMLKMEKTILRKLKFRLNEPTLYVFMLRFLKAAQLDMKFEHLAFYLIELCLVEYEALKYKPSMLCASAIYVAQCTMKITPPWTPLLAKHARYQESQIRDCAEMILKFQKAAKTTLLKVAYEKYTKQDFSRVANIKPLDRLPV</sequence>
<feature type="region of interest" description="Disordered" evidence="6">
    <location>
        <begin position="356"/>
        <end position="425"/>
    </location>
</feature>
<evidence type="ECO:0000256" key="1">
    <source>
        <dbReference type="ARBA" id="ARBA00006955"/>
    </source>
</evidence>
<dbReference type="Proteomes" id="UP000826271">
    <property type="component" value="Unassembled WGS sequence"/>
</dbReference>
<dbReference type="SMART" id="SM00385">
    <property type="entry name" value="CYCLIN"/>
    <property type="match status" value="2"/>
</dbReference>
<protein>
    <recommendedName>
        <fullName evidence="11">B-like cyclin</fullName>
    </recommendedName>
</protein>
<feature type="compositionally biased region" description="Basic and acidic residues" evidence="6">
    <location>
        <begin position="116"/>
        <end position="133"/>
    </location>
</feature>
<feature type="domain" description="Cyclin-like" evidence="7">
    <location>
        <begin position="600"/>
        <end position="682"/>
    </location>
</feature>
<accession>A0AAV6XUJ3</accession>
<feature type="compositionally biased region" description="Polar residues" evidence="6">
    <location>
        <begin position="356"/>
        <end position="370"/>
    </location>
</feature>
<evidence type="ECO:0000256" key="4">
    <source>
        <dbReference type="ARBA" id="ARBA00023306"/>
    </source>
</evidence>
<keyword evidence="3 5" id="KW-0195">Cyclin</keyword>
<dbReference type="InterPro" id="IPR039361">
    <property type="entry name" value="Cyclin"/>
</dbReference>
<dbReference type="PROSITE" id="PS00292">
    <property type="entry name" value="CYCLINS"/>
    <property type="match status" value="1"/>
</dbReference>
<keyword evidence="10" id="KW-1185">Reference proteome</keyword>
<dbReference type="InterPro" id="IPR036915">
    <property type="entry name" value="Cyclin-like_sf"/>
</dbReference>
<feature type="domain" description="Cyclin C-terminal" evidence="8">
    <location>
        <begin position="596"/>
        <end position="713"/>
    </location>
</feature>
<dbReference type="InterPro" id="IPR006671">
    <property type="entry name" value="Cyclin_N"/>
</dbReference>
<evidence type="ECO:0008006" key="11">
    <source>
        <dbReference type="Google" id="ProtNLM"/>
    </source>
</evidence>
<dbReference type="GO" id="GO:0051301">
    <property type="term" value="P:cell division"/>
    <property type="evidence" value="ECO:0007669"/>
    <property type="project" value="UniProtKB-KW"/>
</dbReference>
<evidence type="ECO:0000256" key="6">
    <source>
        <dbReference type="SAM" id="MobiDB-lite"/>
    </source>
</evidence>
<dbReference type="CDD" id="cd20507">
    <property type="entry name" value="CYCLIN_CCNB1-like_rpt1"/>
    <property type="match status" value="1"/>
</dbReference>
<dbReference type="FunFam" id="1.10.472.10:FF:000057">
    <property type="entry name" value="Cyclin N-terminal domain containing 2"/>
    <property type="match status" value="1"/>
</dbReference>
<keyword evidence="4" id="KW-0131">Cell cycle</keyword>
<dbReference type="PANTHER" id="PTHR10177">
    <property type="entry name" value="CYCLINS"/>
    <property type="match status" value="1"/>
</dbReference>